<feature type="signal peptide" evidence="8">
    <location>
        <begin position="1"/>
        <end position="21"/>
    </location>
</feature>
<evidence type="ECO:0000256" key="7">
    <source>
        <dbReference type="PROSITE-ProRule" id="PRU00278"/>
    </source>
</evidence>
<accession>A0A272EUQ7</accession>
<dbReference type="InterPro" id="IPR000297">
    <property type="entry name" value="PPIase_PpiC"/>
</dbReference>
<dbReference type="PANTHER" id="PTHR47245:SF1">
    <property type="entry name" value="FOLDASE PROTEIN PRSA"/>
    <property type="match status" value="1"/>
</dbReference>
<dbReference type="Proteomes" id="UP000623509">
    <property type="component" value="Unassembled WGS sequence"/>
</dbReference>
<dbReference type="AlphaFoldDB" id="A0A272EUQ7"/>
<evidence type="ECO:0000256" key="8">
    <source>
        <dbReference type="SAM" id="SignalP"/>
    </source>
</evidence>
<evidence type="ECO:0000313" key="11">
    <source>
        <dbReference type="EMBL" id="PAS93839.1"/>
    </source>
</evidence>
<reference evidence="11 12" key="2">
    <citation type="submission" date="2017-07" db="EMBL/GenBank/DDBJ databases">
        <title>Candidatus Dactylopiibacterium carminicum, a nitrogen-fixing symbiont of the cochineal insect Dactylopius coccus and Dactylopius opuntiae (Hemiptera: Coccoidea: Dactylopiidae).</title>
        <authorList>
            <person name="Vera A."/>
        </authorList>
    </citation>
    <scope>NUCLEOTIDE SEQUENCE [LARGE SCALE GENOMIC DNA]</scope>
    <source>
        <strain evidence="11 12">NFDCM</strain>
    </source>
</reference>
<dbReference type="Gene3D" id="3.10.50.40">
    <property type="match status" value="1"/>
</dbReference>
<name>A0A272EUQ7_9RHOO</name>
<dbReference type="EMBL" id="NMRN01000012">
    <property type="protein sequence ID" value="PAS93839.1"/>
    <property type="molecule type" value="Genomic_DNA"/>
</dbReference>
<evidence type="ECO:0000256" key="4">
    <source>
        <dbReference type="ARBA" id="ARBA00022729"/>
    </source>
</evidence>
<feature type="chain" id="PRO_5013216076" description="peptidylprolyl isomerase" evidence="8">
    <location>
        <begin position="22"/>
        <end position="273"/>
    </location>
</feature>
<dbReference type="GO" id="GO:0003755">
    <property type="term" value="F:peptidyl-prolyl cis-trans isomerase activity"/>
    <property type="evidence" value="ECO:0007669"/>
    <property type="project" value="UniProtKB-KW"/>
</dbReference>
<dbReference type="InterPro" id="IPR050245">
    <property type="entry name" value="PrsA_foldase"/>
</dbReference>
<evidence type="ECO:0000256" key="5">
    <source>
        <dbReference type="ARBA" id="ARBA00023110"/>
    </source>
</evidence>
<dbReference type="InterPro" id="IPR027304">
    <property type="entry name" value="Trigger_fact/SurA_dom_sf"/>
</dbReference>
<gene>
    <name evidence="10" type="ORF">BGI27_02850</name>
    <name evidence="11" type="ORF">CGU29_06275</name>
</gene>
<keyword evidence="6 7" id="KW-0413">Isomerase</keyword>
<evidence type="ECO:0000313" key="13">
    <source>
        <dbReference type="Proteomes" id="UP000623509"/>
    </source>
</evidence>
<evidence type="ECO:0000256" key="6">
    <source>
        <dbReference type="ARBA" id="ARBA00023235"/>
    </source>
</evidence>
<dbReference type="Pfam" id="PF13145">
    <property type="entry name" value="Rotamase_2"/>
    <property type="match status" value="1"/>
</dbReference>
<dbReference type="EMBL" id="MDUX01000006">
    <property type="protein sequence ID" value="KAF7600333.1"/>
    <property type="molecule type" value="Genomic_DNA"/>
</dbReference>
<comment type="catalytic activity">
    <reaction evidence="1">
        <text>[protein]-peptidylproline (omega=180) = [protein]-peptidylproline (omega=0)</text>
        <dbReference type="Rhea" id="RHEA:16237"/>
        <dbReference type="Rhea" id="RHEA-COMP:10747"/>
        <dbReference type="Rhea" id="RHEA-COMP:10748"/>
        <dbReference type="ChEBI" id="CHEBI:83833"/>
        <dbReference type="ChEBI" id="CHEBI:83834"/>
        <dbReference type="EC" id="5.2.1.8"/>
    </reaction>
</comment>
<dbReference type="Proteomes" id="UP000216107">
    <property type="component" value="Unassembled WGS sequence"/>
</dbReference>
<evidence type="ECO:0000313" key="10">
    <source>
        <dbReference type="EMBL" id="KAF7600333.1"/>
    </source>
</evidence>
<dbReference type="Pfam" id="PF13624">
    <property type="entry name" value="SurA_N_3"/>
    <property type="match status" value="1"/>
</dbReference>
<keyword evidence="4 8" id="KW-0732">Signal</keyword>
<dbReference type="InterPro" id="IPR046357">
    <property type="entry name" value="PPIase_dom_sf"/>
</dbReference>
<dbReference type="Gene3D" id="1.10.8.1040">
    <property type="match status" value="1"/>
</dbReference>
<reference evidence="10 13" key="1">
    <citation type="submission" date="2016-08" db="EMBL/GenBank/DDBJ databases">
        <title>Candidatus Dactylopiibacterium carminicum genome sequence.</title>
        <authorList>
            <person name="Ramirez-Puebla S.T."/>
            <person name="Ormeno-Orrillo E."/>
            <person name="Vera-Ponce De Leon A."/>
            <person name="Luis L."/>
            <person name="Sanchez-Flores A."/>
            <person name="Monica R."/>
            <person name="Martinez-Romero E."/>
        </authorList>
    </citation>
    <scope>NUCLEOTIDE SEQUENCE [LARGE SCALE GENOMIC DNA]</scope>
    <source>
        <strain evidence="10">END1</strain>
    </source>
</reference>
<comment type="caution">
    <text evidence="11">The sequence shown here is derived from an EMBL/GenBank/DDBJ whole genome shotgun (WGS) entry which is preliminary data.</text>
</comment>
<dbReference type="EC" id="5.2.1.8" evidence="3"/>
<sequence length="273" mass="29949">MKTKLSHLAIALVLAATGGHAAAQATKPAATAAATAPKAVAKVNGTTITADVAELMIQEQLSQGAPNNEELRQAVRNELIQREVLAQEARRLGFEKRNNVAARLTLTRQGVLVGGYIDDWMRKNPISDAALQAEYGRLSAAMAPNEYQVRHIQTEKEDAARTIIQKLQSGSRFEDLAKESIDEGSRDKGGEIGWISPRGVPEAFAKAIESLEKGKFTPTPVQTPFGFHVIKLEDVRKSTPPKFEEVREEIRSRLSQQQLNKHIQELVAKAKVE</sequence>
<dbReference type="PANTHER" id="PTHR47245">
    <property type="entry name" value="PEPTIDYLPROLYL ISOMERASE"/>
    <property type="match status" value="1"/>
</dbReference>
<dbReference type="SUPFAM" id="SSF109998">
    <property type="entry name" value="Triger factor/SurA peptide-binding domain-like"/>
    <property type="match status" value="1"/>
</dbReference>
<keyword evidence="13" id="KW-1185">Reference proteome</keyword>
<evidence type="ECO:0000256" key="3">
    <source>
        <dbReference type="ARBA" id="ARBA00013194"/>
    </source>
</evidence>
<evidence type="ECO:0000313" key="12">
    <source>
        <dbReference type="Proteomes" id="UP000216107"/>
    </source>
</evidence>
<feature type="domain" description="PpiC" evidence="9">
    <location>
        <begin position="144"/>
        <end position="234"/>
    </location>
</feature>
<keyword evidence="5 7" id="KW-0697">Rotamase</keyword>
<dbReference type="SUPFAM" id="SSF54534">
    <property type="entry name" value="FKBP-like"/>
    <property type="match status" value="1"/>
</dbReference>
<evidence type="ECO:0000259" key="9">
    <source>
        <dbReference type="PROSITE" id="PS50198"/>
    </source>
</evidence>
<protein>
    <recommendedName>
        <fullName evidence="3">peptidylprolyl isomerase</fullName>
        <ecNumber evidence="3">5.2.1.8</ecNumber>
    </recommendedName>
</protein>
<evidence type="ECO:0000256" key="2">
    <source>
        <dbReference type="ARBA" id="ARBA00007656"/>
    </source>
</evidence>
<dbReference type="OrthoDB" id="14196at2"/>
<dbReference type="PROSITE" id="PS50198">
    <property type="entry name" value="PPIC_PPIASE_2"/>
    <property type="match status" value="1"/>
</dbReference>
<evidence type="ECO:0000256" key="1">
    <source>
        <dbReference type="ARBA" id="ARBA00000971"/>
    </source>
</evidence>
<organism evidence="11 12">
    <name type="scientific">Candidatus Dactylopiibacterium carminicum</name>
    <dbReference type="NCBI Taxonomy" id="857335"/>
    <lineage>
        <taxon>Bacteria</taxon>
        <taxon>Pseudomonadati</taxon>
        <taxon>Pseudomonadota</taxon>
        <taxon>Betaproteobacteria</taxon>
        <taxon>Rhodocyclales</taxon>
        <taxon>Rhodocyclaceae</taxon>
        <taxon>Candidatus Dactylopiibacterium</taxon>
    </lineage>
</organism>
<dbReference type="RefSeq" id="WP_095523411.1">
    <property type="nucleotide sequence ID" value="NZ_MDUX01000006.1"/>
</dbReference>
<proteinExistence type="inferred from homology"/>
<comment type="similarity">
    <text evidence="2">Belongs to the PpiC/parvulin rotamase family.</text>
</comment>